<organism evidence="1 2">
    <name type="scientific">Bacteroides mediterraneensis</name>
    <dbReference type="NCBI Taxonomy" id="1841856"/>
    <lineage>
        <taxon>Bacteria</taxon>
        <taxon>Pseudomonadati</taxon>
        <taxon>Bacteroidota</taxon>
        <taxon>Bacteroidia</taxon>
        <taxon>Bacteroidales</taxon>
        <taxon>Bacteroidaceae</taxon>
        <taxon>Bacteroides</taxon>
    </lineage>
</organism>
<sequence length="68" mass="8219">MEMTDLEQQEIKKTDEEVERFFKEYGIEENKNAEQTLLTSYPYFFYNEKFEETITIRLSNSTTPIACY</sequence>
<proteinExistence type="predicted"/>
<dbReference type="Proteomes" id="UP000703295">
    <property type="component" value="Unassembled WGS sequence"/>
</dbReference>
<evidence type="ECO:0000313" key="1">
    <source>
        <dbReference type="EMBL" id="MBM6759836.1"/>
    </source>
</evidence>
<name>A0ABS2EZ52_9BACE</name>
<evidence type="ECO:0000313" key="2">
    <source>
        <dbReference type="Proteomes" id="UP000703295"/>
    </source>
</evidence>
<accession>A0ABS2EZ52</accession>
<gene>
    <name evidence="1" type="ORF">H6A31_14330</name>
</gene>
<dbReference type="RefSeq" id="WP_204477366.1">
    <property type="nucleotide sequence ID" value="NZ_JACJJW010000065.1"/>
</dbReference>
<reference evidence="1 2" key="1">
    <citation type="journal article" date="2021" name="Sci. Rep.">
        <title>The distribution of antibiotic resistance genes in chicken gut microbiota commensals.</title>
        <authorList>
            <person name="Juricova H."/>
            <person name="Matiasovicova J."/>
            <person name="Kubasova T."/>
            <person name="Cejkova D."/>
            <person name="Rychlik I."/>
        </authorList>
    </citation>
    <scope>NUCLEOTIDE SEQUENCE [LARGE SCALE GENOMIC DNA]</scope>
    <source>
        <strain evidence="1 2">An801</strain>
    </source>
</reference>
<protein>
    <submittedName>
        <fullName evidence="1">Uncharacterized protein</fullName>
    </submittedName>
</protein>
<keyword evidence="2" id="KW-1185">Reference proteome</keyword>
<dbReference type="EMBL" id="JACJJW010000065">
    <property type="protein sequence ID" value="MBM6759836.1"/>
    <property type="molecule type" value="Genomic_DNA"/>
</dbReference>
<comment type="caution">
    <text evidence="1">The sequence shown here is derived from an EMBL/GenBank/DDBJ whole genome shotgun (WGS) entry which is preliminary data.</text>
</comment>